<feature type="domain" description="Retrotransposon gag" evidence="2">
    <location>
        <begin position="55"/>
        <end position="143"/>
    </location>
</feature>
<organism evidence="3 4">
    <name type="scientific">Stylosanthes scabra</name>
    <dbReference type="NCBI Taxonomy" id="79078"/>
    <lineage>
        <taxon>Eukaryota</taxon>
        <taxon>Viridiplantae</taxon>
        <taxon>Streptophyta</taxon>
        <taxon>Embryophyta</taxon>
        <taxon>Tracheophyta</taxon>
        <taxon>Spermatophyta</taxon>
        <taxon>Magnoliopsida</taxon>
        <taxon>eudicotyledons</taxon>
        <taxon>Gunneridae</taxon>
        <taxon>Pentapetalae</taxon>
        <taxon>rosids</taxon>
        <taxon>fabids</taxon>
        <taxon>Fabales</taxon>
        <taxon>Fabaceae</taxon>
        <taxon>Papilionoideae</taxon>
        <taxon>50 kb inversion clade</taxon>
        <taxon>dalbergioids sensu lato</taxon>
        <taxon>Dalbergieae</taxon>
        <taxon>Pterocarpus clade</taxon>
        <taxon>Stylosanthes</taxon>
    </lineage>
</organism>
<evidence type="ECO:0000259" key="2">
    <source>
        <dbReference type="Pfam" id="PF03732"/>
    </source>
</evidence>
<evidence type="ECO:0000313" key="4">
    <source>
        <dbReference type="Proteomes" id="UP001341840"/>
    </source>
</evidence>
<evidence type="ECO:0000256" key="1">
    <source>
        <dbReference type="SAM" id="MobiDB-lite"/>
    </source>
</evidence>
<dbReference type="Pfam" id="PF03732">
    <property type="entry name" value="Retrotrans_gag"/>
    <property type="match status" value="1"/>
</dbReference>
<dbReference type="EMBL" id="JASCZI010242714">
    <property type="protein sequence ID" value="MED6211881.1"/>
    <property type="molecule type" value="Genomic_DNA"/>
</dbReference>
<proteinExistence type="predicted"/>
<dbReference type="InterPro" id="IPR005162">
    <property type="entry name" value="Retrotrans_gag_dom"/>
</dbReference>
<dbReference type="Proteomes" id="UP001341840">
    <property type="component" value="Unassembled WGS sequence"/>
</dbReference>
<feature type="region of interest" description="Disordered" evidence="1">
    <location>
        <begin position="191"/>
        <end position="217"/>
    </location>
</feature>
<comment type="caution">
    <text evidence="3">The sequence shown here is derived from an EMBL/GenBank/DDBJ whole genome shotgun (WGS) entry which is preliminary data.</text>
</comment>
<protein>
    <recommendedName>
        <fullName evidence="2">Retrotransposon gag domain-containing protein</fullName>
    </recommendedName>
</protein>
<name>A0ABU6YPQ6_9FABA</name>
<sequence length="217" mass="25082">MIEARLPQELRRNSAEQWRKLEFPLFRGDDTAIWIERMEQFFLPRAVPEEDWIDVATYAMEGRAFTWFRWWELTAPNHDWQSLSSALLRHFQPDRLQNPNQLLLRLRQTGSVREFIDQFLLHARHLRGTAPDLLTDLFLNGLKLEISEECKLFEYRSVDELMELAQKIENRNAGLRGFPIRCEGKPPMPTFAAGKASAAASGSSSSQVANVEHDKGA</sequence>
<accession>A0ABU6YPQ6</accession>
<reference evidence="3 4" key="1">
    <citation type="journal article" date="2023" name="Plants (Basel)">
        <title>Bridging the Gap: Combining Genomics and Transcriptomics Approaches to Understand Stylosanthes scabra, an Orphan Legume from the Brazilian Caatinga.</title>
        <authorList>
            <person name="Ferreira-Neto J.R.C."/>
            <person name="da Silva M.D."/>
            <person name="Binneck E."/>
            <person name="de Melo N.F."/>
            <person name="da Silva R.H."/>
            <person name="de Melo A.L.T.M."/>
            <person name="Pandolfi V."/>
            <person name="Bustamante F.O."/>
            <person name="Brasileiro-Vidal A.C."/>
            <person name="Benko-Iseppon A.M."/>
        </authorList>
    </citation>
    <scope>NUCLEOTIDE SEQUENCE [LARGE SCALE GENOMIC DNA]</scope>
    <source>
        <tissue evidence="3">Leaves</tissue>
    </source>
</reference>
<evidence type="ECO:0000313" key="3">
    <source>
        <dbReference type="EMBL" id="MED6211881.1"/>
    </source>
</evidence>
<gene>
    <name evidence="3" type="ORF">PIB30_116629</name>
</gene>
<keyword evidence="4" id="KW-1185">Reference proteome</keyword>
<feature type="compositionally biased region" description="Low complexity" evidence="1">
    <location>
        <begin position="192"/>
        <end position="206"/>
    </location>
</feature>